<dbReference type="STRING" id="1196324.A374_04719"/>
<comment type="caution">
    <text evidence="2">The sequence shown here is derived from an EMBL/GenBank/DDBJ whole genome shotgun (WGS) entry which is preliminary data.</text>
</comment>
<reference evidence="2 3" key="1">
    <citation type="journal article" date="2012" name="J. Bacteriol.">
        <title>Genome of Bacillus macauensis ZFHKF-1, a Long-Chain-Forming Bacterium.</title>
        <authorList>
            <person name="Cai L."/>
            <person name="Zhang T."/>
        </authorList>
    </citation>
    <scope>NUCLEOTIDE SEQUENCE [LARGE SCALE GENOMIC DNA]</scope>
    <source>
        <strain evidence="2 3">ZFHKF-1</strain>
    </source>
</reference>
<evidence type="ECO:0000313" key="3">
    <source>
        <dbReference type="Proteomes" id="UP000004080"/>
    </source>
</evidence>
<evidence type="ECO:0000313" key="2">
    <source>
        <dbReference type="EMBL" id="EIT86848.1"/>
    </source>
</evidence>
<feature type="transmembrane region" description="Helical" evidence="1">
    <location>
        <begin position="7"/>
        <end position="29"/>
    </location>
</feature>
<dbReference type="Proteomes" id="UP000004080">
    <property type="component" value="Unassembled WGS sequence"/>
</dbReference>
<accession>I8UJ37</accession>
<keyword evidence="3" id="KW-1185">Reference proteome</keyword>
<dbReference type="eggNOG" id="ENOG502ZH3U">
    <property type="taxonomic scope" value="Bacteria"/>
</dbReference>
<evidence type="ECO:0000256" key="1">
    <source>
        <dbReference type="SAM" id="Phobius"/>
    </source>
</evidence>
<keyword evidence="1" id="KW-1133">Transmembrane helix</keyword>
<feature type="transmembrane region" description="Helical" evidence="1">
    <location>
        <begin position="49"/>
        <end position="66"/>
    </location>
</feature>
<organism evidence="2 3">
    <name type="scientific">Fictibacillus macauensis ZFHKF-1</name>
    <dbReference type="NCBI Taxonomy" id="1196324"/>
    <lineage>
        <taxon>Bacteria</taxon>
        <taxon>Bacillati</taxon>
        <taxon>Bacillota</taxon>
        <taxon>Bacilli</taxon>
        <taxon>Bacillales</taxon>
        <taxon>Fictibacillaceae</taxon>
        <taxon>Fictibacillus</taxon>
    </lineage>
</organism>
<dbReference type="AlphaFoldDB" id="I8UJ37"/>
<sequence>MIELIRLGLYMIISAQAAYFIVIILLYDLMMDWYEWGTFPDPRNIFEKTVNILTALIFGLSYWAGLRVKKRNWFMKRVYLVGYFILFIILATITYKLINIVLKYIEQL</sequence>
<feature type="transmembrane region" description="Helical" evidence="1">
    <location>
        <begin position="78"/>
        <end position="98"/>
    </location>
</feature>
<dbReference type="OrthoDB" id="2921054at2"/>
<protein>
    <submittedName>
        <fullName evidence="2">Uncharacterized protein</fullName>
    </submittedName>
</protein>
<gene>
    <name evidence="2" type="ORF">A374_04719</name>
</gene>
<name>I8UJ37_9BACL</name>
<dbReference type="RefSeq" id="WP_007201043.1">
    <property type="nucleotide sequence ID" value="NZ_AKKV01000020.1"/>
</dbReference>
<dbReference type="EMBL" id="AKKV01000020">
    <property type="protein sequence ID" value="EIT86848.1"/>
    <property type="molecule type" value="Genomic_DNA"/>
</dbReference>
<proteinExistence type="predicted"/>
<keyword evidence="1" id="KW-0472">Membrane</keyword>
<keyword evidence="1" id="KW-0812">Transmembrane</keyword>